<feature type="transmembrane region" description="Helical" evidence="8">
    <location>
        <begin position="641"/>
        <end position="661"/>
    </location>
</feature>
<comment type="caution">
    <text evidence="10">The sequence shown here is derived from an EMBL/GenBank/DDBJ whole genome shotgun (WGS) entry which is preliminary data.</text>
</comment>
<evidence type="ECO:0000256" key="6">
    <source>
        <dbReference type="ARBA" id="ARBA00023136"/>
    </source>
</evidence>
<evidence type="ECO:0000256" key="3">
    <source>
        <dbReference type="ARBA" id="ARBA00022475"/>
    </source>
</evidence>
<evidence type="ECO:0000256" key="4">
    <source>
        <dbReference type="ARBA" id="ARBA00022692"/>
    </source>
</evidence>
<keyword evidence="6 8" id="KW-0472">Membrane</keyword>
<evidence type="ECO:0000259" key="9">
    <source>
        <dbReference type="PROSITE" id="PS50156"/>
    </source>
</evidence>
<feature type="transmembrane region" description="Helical" evidence="8">
    <location>
        <begin position="228"/>
        <end position="249"/>
    </location>
</feature>
<feature type="region of interest" description="Disordered" evidence="7">
    <location>
        <begin position="717"/>
        <end position="758"/>
    </location>
</feature>
<dbReference type="PROSITE" id="PS50156">
    <property type="entry name" value="SSD"/>
    <property type="match status" value="1"/>
</dbReference>
<feature type="compositionally biased region" description="Low complexity" evidence="7">
    <location>
        <begin position="744"/>
        <end position="756"/>
    </location>
</feature>
<evidence type="ECO:0000256" key="7">
    <source>
        <dbReference type="SAM" id="MobiDB-lite"/>
    </source>
</evidence>
<evidence type="ECO:0000256" key="5">
    <source>
        <dbReference type="ARBA" id="ARBA00022989"/>
    </source>
</evidence>
<feature type="transmembrane region" description="Helical" evidence="8">
    <location>
        <begin position="304"/>
        <end position="328"/>
    </location>
</feature>
<dbReference type="EMBL" id="SNXZ01000002">
    <property type="protein sequence ID" value="TDQ00463.1"/>
    <property type="molecule type" value="Genomic_DNA"/>
</dbReference>
<proteinExistence type="inferred from homology"/>
<sequence length="768" mass="81220">MFAWWGTVVSRLRWLVLVAAAGFLVFGGVWGTGVFGAMTSDASLSDPDSESQRIVTRITDEVGSQATHLVALYSSDTMAATDPGFRKAVTDVVARLRADPSVEAVSTYYETQAPPLLSTDHHATYLPIRMVEGTDAAGVRRVADLLPATGLRTQVGGSVAINMSIDSQVGDDVGHAEMIAMPVLLVLLVLIFGSLVAAAMPLLVGGIAIIGAFTAVRMITLFTDVSTFAINIITILGLGLAVDYGLFIVSRFREELDRGHPVEQAVSRTLATAGRTVAISGAVVTLALSGLLIFPQILLRSMGLGAAAAVLVAMLTSLTVLPAMLAVLGKRIDALRLPWARRRVPSLTGTVANASGGKKTDDGSGGVFGRIAHSVMRRPAMYTIGVAAVLLLLAVPITKVQFGGIDERVLPADTESRVVSERVRTEFPGGNQDPIVVLVSGAAGPQVTAFADRIEALPDVHGATVSAHRGSSTVLNVDYAGDRNSTQARQVVDGIRGLPRPPGAEVMVGGSTAVLVDQLAEISDRIGWMALFVAGVTLVLLTLAFGSVVVALKAILMNVISISAAFGVVVWTFQDGKLAGPLDFTATGYLDASQPILMMAILFGLSMDYEVFLLSRVREQWDRLGDNTAAVAVGVQRTGRIITSAALLLCVVVGAFAMSGITFIKMVGVGMLVALALDAVLVRLLLVPATMRLLGKHNWWAPKFVRVLYSRFGLHEDDGEEDDPAERREHSEPTAWFEPPTTPVPAAVASSTVPESGADWEWFPARDT</sequence>
<dbReference type="InterPro" id="IPR004869">
    <property type="entry name" value="MMPL_dom"/>
</dbReference>
<feature type="transmembrane region" description="Helical" evidence="8">
    <location>
        <begin position="277"/>
        <end position="298"/>
    </location>
</feature>
<accession>A0A4R6SFI6</accession>
<feature type="transmembrane region" description="Helical" evidence="8">
    <location>
        <begin position="594"/>
        <end position="614"/>
    </location>
</feature>
<feature type="transmembrane region" description="Helical" evidence="8">
    <location>
        <begin position="12"/>
        <end position="35"/>
    </location>
</feature>
<feature type="domain" description="SSD" evidence="9">
    <location>
        <begin position="232"/>
        <end position="327"/>
    </location>
</feature>
<dbReference type="AlphaFoldDB" id="A0A4R6SFI6"/>
<dbReference type="OrthoDB" id="7051771at2"/>
<protein>
    <submittedName>
        <fullName evidence="10">RND superfamily putative drug exporter</fullName>
    </submittedName>
</protein>
<feature type="transmembrane region" description="Helical" evidence="8">
    <location>
        <begin position="183"/>
        <end position="216"/>
    </location>
</feature>
<comment type="subcellular location">
    <subcellularLocation>
        <location evidence="1">Cell membrane</location>
        <topology evidence="1">Multi-pass membrane protein</topology>
    </subcellularLocation>
</comment>
<dbReference type="GO" id="GO:0005886">
    <property type="term" value="C:plasma membrane"/>
    <property type="evidence" value="ECO:0007669"/>
    <property type="project" value="UniProtKB-SubCell"/>
</dbReference>
<reference evidence="10 11" key="1">
    <citation type="submission" date="2019-03" db="EMBL/GenBank/DDBJ databases">
        <title>Genomic Encyclopedia of Type Strains, Phase IV (KMG-IV): sequencing the most valuable type-strain genomes for metagenomic binning, comparative biology and taxonomic classification.</title>
        <authorList>
            <person name="Goeker M."/>
        </authorList>
    </citation>
    <scope>NUCLEOTIDE SEQUENCE [LARGE SCALE GENOMIC DNA]</scope>
    <source>
        <strain evidence="10 11">DSM 45361</strain>
    </source>
</reference>
<evidence type="ECO:0000256" key="1">
    <source>
        <dbReference type="ARBA" id="ARBA00004651"/>
    </source>
</evidence>
<feature type="transmembrane region" description="Helical" evidence="8">
    <location>
        <begin position="526"/>
        <end position="548"/>
    </location>
</feature>
<evidence type="ECO:0000256" key="8">
    <source>
        <dbReference type="SAM" id="Phobius"/>
    </source>
</evidence>
<dbReference type="InterPro" id="IPR000731">
    <property type="entry name" value="SSD"/>
</dbReference>
<dbReference type="PANTHER" id="PTHR33406">
    <property type="entry name" value="MEMBRANE PROTEIN MJ1562-RELATED"/>
    <property type="match status" value="1"/>
</dbReference>
<comment type="similarity">
    <text evidence="2">Belongs to the resistance-nodulation-cell division (RND) (TC 2.A.6) family. MmpL subfamily.</text>
</comment>
<keyword evidence="11" id="KW-1185">Reference proteome</keyword>
<dbReference type="Gene3D" id="1.20.1640.10">
    <property type="entry name" value="Multidrug efflux transporter AcrB transmembrane domain"/>
    <property type="match status" value="2"/>
</dbReference>
<dbReference type="Proteomes" id="UP000295444">
    <property type="component" value="Unassembled WGS sequence"/>
</dbReference>
<name>A0A4R6SFI6_LABRH</name>
<evidence type="ECO:0000313" key="10">
    <source>
        <dbReference type="EMBL" id="TDQ00463.1"/>
    </source>
</evidence>
<dbReference type="SUPFAM" id="SSF82866">
    <property type="entry name" value="Multidrug efflux transporter AcrB transmembrane domain"/>
    <property type="match status" value="2"/>
</dbReference>
<evidence type="ECO:0000256" key="2">
    <source>
        <dbReference type="ARBA" id="ARBA00010157"/>
    </source>
</evidence>
<keyword evidence="3" id="KW-1003">Cell membrane</keyword>
<dbReference type="InterPro" id="IPR050545">
    <property type="entry name" value="Mycobact_MmpL"/>
</dbReference>
<keyword evidence="4 8" id="KW-0812">Transmembrane</keyword>
<keyword evidence="5 8" id="KW-1133">Transmembrane helix</keyword>
<gene>
    <name evidence="10" type="ORF">EV186_102324</name>
</gene>
<feature type="transmembrane region" description="Helical" evidence="8">
    <location>
        <begin position="380"/>
        <end position="398"/>
    </location>
</feature>
<dbReference type="Pfam" id="PF03176">
    <property type="entry name" value="MMPL"/>
    <property type="match status" value="2"/>
</dbReference>
<dbReference type="PANTHER" id="PTHR33406:SF11">
    <property type="entry name" value="MEMBRANE PROTEIN SCO6666-RELATED"/>
    <property type="match status" value="1"/>
</dbReference>
<evidence type="ECO:0000313" key="11">
    <source>
        <dbReference type="Proteomes" id="UP000295444"/>
    </source>
</evidence>
<organism evidence="10 11">
    <name type="scientific">Labedaea rhizosphaerae</name>
    <dbReference type="NCBI Taxonomy" id="598644"/>
    <lineage>
        <taxon>Bacteria</taxon>
        <taxon>Bacillati</taxon>
        <taxon>Actinomycetota</taxon>
        <taxon>Actinomycetes</taxon>
        <taxon>Pseudonocardiales</taxon>
        <taxon>Pseudonocardiaceae</taxon>
        <taxon>Labedaea</taxon>
    </lineage>
</organism>
<feature type="transmembrane region" description="Helical" evidence="8">
    <location>
        <begin position="667"/>
        <end position="686"/>
    </location>
</feature>
<feature type="transmembrane region" description="Helical" evidence="8">
    <location>
        <begin position="555"/>
        <end position="574"/>
    </location>
</feature>